<dbReference type="EMBL" id="MG264610">
    <property type="protein sequence ID" value="AUG32277.1"/>
    <property type="molecule type" value="Genomic_DNA"/>
</dbReference>
<dbReference type="CDD" id="cd07571">
    <property type="entry name" value="ALP_N-acyl_transferase"/>
    <property type="match status" value="1"/>
</dbReference>
<keyword evidence="3 10" id="KW-0808">Transferase</keyword>
<feature type="transmembrane region" description="Helical" evidence="8">
    <location>
        <begin position="484"/>
        <end position="502"/>
    </location>
</feature>
<geneLocation type="plastid" evidence="10"/>
<feature type="transmembrane region" description="Helical" evidence="8">
    <location>
        <begin position="7"/>
        <end position="24"/>
    </location>
</feature>
<evidence type="ECO:0000256" key="3">
    <source>
        <dbReference type="ARBA" id="ARBA00022679"/>
    </source>
</evidence>
<feature type="transmembrane region" description="Helical" evidence="8">
    <location>
        <begin position="165"/>
        <end position="189"/>
    </location>
</feature>
<evidence type="ECO:0000256" key="4">
    <source>
        <dbReference type="ARBA" id="ARBA00022692"/>
    </source>
</evidence>
<dbReference type="AlphaFoldDB" id="A0A2H4ZP14"/>
<dbReference type="PROSITE" id="PS50263">
    <property type="entry name" value="CN_HYDROLASE"/>
    <property type="match status" value="1"/>
</dbReference>
<dbReference type="PANTHER" id="PTHR38686">
    <property type="entry name" value="APOLIPOPROTEIN N-ACYLTRANSFERASE"/>
    <property type="match status" value="1"/>
</dbReference>
<organism evidence="10">
    <name type="scientific">Paulinella longichromatophora</name>
    <dbReference type="NCBI Taxonomy" id="1708747"/>
    <lineage>
        <taxon>Eukaryota</taxon>
        <taxon>Sar</taxon>
        <taxon>Rhizaria</taxon>
        <taxon>Cercozoa</taxon>
        <taxon>Imbricatea</taxon>
        <taxon>Silicofilosea</taxon>
        <taxon>Euglyphida</taxon>
        <taxon>Paulinellidae</taxon>
        <taxon>Paulinella</taxon>
    </lineage>
</organism>
<feature type="transmembrane region" description="Helical" evidence="8">
    <location>
        <begin position="201"/>
        <end position="221"/>
    </location>
</feature>
<feature type="transmembrane region" description="Helical" evidence="8">
    <location>
        <begin position="58"/>
        <end position="78"/>
    </location>
</feature>
<accession>A0A2H4ZP14</accession>
<keyword evidence="5 8" id="KW-1133">Transmembrane helix</keyword>
<sequence>MYKKSPITLLIVLNCGILFGWNLVPSTSLWISWLSIAMLWEGLTFHPRIRPQSITIKGVLASSLWGLITILVSHRWLLWLHPLGWIGVPNFLSRITSLVIWLGSAICGALLVGSWAILAIWLDPRRPLSAFILAGLWGIGEVLLAKGPLFWIGVGASVVPSDRTLASFAALGGMGILATIQLLIGWTLWKIIVKSGYSEKNSSFSLLSWLTILAFLHLLSYSQMKLIEYRTTNQTLSTSSNKYERVLLWQPSIPTREKFQSREQIKLLSRLKAVEAYSKALSIPLILAPEGTLDLDNFPDKMPTIELLTGGLHRSQNHIYSGVLDFSPTQDKTVAWINKRRLVPLGEWIPFKNSWQWSGLSALGGIDQGEPSRILNREEEPIGVAICYEITDGTAMAAATNNGANWVLVLANLDPYKGLVQKQLEALSQLRSIETGRWVVTLGNTGPSSIINPKGIGENILPAFLPVIGIMELEKMNHFTPYDIFGEWFLVIMIFGAGLILATSKSTKLLPINTSPE</sequence>
<name>A0A2H4ZP14_9EUKA</name>
<evidence type="ECO:0000256" key="1">
    <source>
        <dbReference type="ARBA" id="ARBA00004651"/>
    </source>
</evidence>
<dbReference type="InterPro" id="IPR036526">
    <property type="entry name" value="C-N_Hydrolase_sf"/>
</dbReference>
<feature type="transmembrane region" description="Helical" evidence="8">
    <location>
        <begin position="128"/>
        <end position="145"/>
    </location>
</feature>
<dbReference type="GO" id="GO:0042158">
    <property type="term" value="P:lipoprotein biosynthetic process"/>
    <property type="evidence" value="ECO:0007669"/>
    <property type="project" value="InterPro"/>
</dbReference>
<evidence type="ECO:0000256" key="8">
    <source>
        <dbReference type="SAM" id="Phobius"/>
    </source>
</evidence>
<protein>
    <submittedName>
        <fullName evidence="10">Putative apolipoprotein n-acyltransferase</fullName>
    </submittedName>
</protein>
<keyword evidence="4 8" id="KW-0812">Transmembrane</keyword>
<evidence type="ECO:0000313" key="10">
    <source>
        <dbReference type="EMBL" id="AUG32277.1"/>
    </source>
</evidence>
<evidence type="ECO:0000256" key="5">
    <source>
        <dbReference type="ARBA" id="ARBA00022989"/>
    </source>
</evidence>
<dbReference type="HAMAP" id="MF_01148">
    <property type="entry name" value="Lnt"/>
    <property type="match status" value="1"/>
</dbReference>
<keyword evidence="10" id="KW-0934">Plastid</keyword>
<keyword evidence="6 8" id="KW-0472">Membrane</keyword>
<dbReference type="SUPFAM" id="SSF56317">
    <property type="entry name" value="Carbon-nitrogen hydrolase"/>
    <property type="match status" value="1"/>
</dbReference>
<dbReference type="GO" id="GO:0016410">
    <property type="term" value="F:N-acyltransferase activity"/>
    <property type="evidence" value="ECO:0007669"/>
    <property type="project" value="InterPro"/>
</dbReference>
<feature type="transmembrane region" description="Helical" evidence="8">
    <location>
        <begin position="98"/>
        <end position="121"/>
    </location>
</feature>
<evidence type="ECO:0000256" key="2">
    <source>
        <dbReference type="ARBA" id="ARBA00022475"/>
    </source>
</evidence>
<proteinExistence type="inferred from homology"/>
<comment type="subcellular location">
    <subcellularLocation>
        <location evidence="1">Cell membrane</location>
        <topology evidence="1">Multi-pass membrane protein</topology>
    </subcellularLocation>
</comment>
<keyword evidence="7 10" id="KW-0012">Acyltransferase</keyword>
<dbReference type="Gene3D" id="3.60.110.10">
    <property type="entry name" value="Carbon-nitrogen hydrolase"/>
    <property type="match status" value="1"/>
</dbReference>
<evidence type="ECO:0000256" key="7">
    <source>
        <dbReference type="ARBA" id="ARBA00023315"/>
    </source>
</evidence>
<evidence type="ECO:0000256" key="6">
    <source>
        <dbReference type="ARBA" id="ARBA00023136"/>
    </source>
</evidence>
<feature type="transmembrane region" description="Helical" evidence="8">
    <location>
        <begin position="30"/>
        <end position="46"/>
    </location>
</feature>
<keyword evidence="2" id="KW-1003">Cell membrane</keyword>
<keyword evidence="10" id="KW-0449">Lipoprotein</keyword>
<dbReference type="PANTHER" id="PTHR38686:SF1">
    <property type="entry name" value="APOLIPOPROTEIN N-ACYLTRANSFERASE"/>
    <property type="match status" value="1"/>
</dbReference>
<dbReference type="Pfam" id="PF00795">
    <property type="entry name" value="CN_hydrolase"/>
    <property type="match status" value="1"/>
</dbReference>
<gene>
    <name evidence="10" type="primary">int</name>
    <name evidence="10" type="ORF">PLO_278</name>
</gene>
<reference evidence="10" key="1">
    <citation type="submission" date="2017-10" db="EMBL/GenBank/DDBJ databases">
        <title>Paulinella longichromatophora chromatophore genome.</title>
        <authorList>
            <person name="Lhee D."/>
            <person name="Yoon H.S."/>
        </authorList>
    </citation>
    <scope>NUCLEOTIDE SEQUENCE</scope>
</reference>
<dbReference type="InterPro" id="IPR004563">
    <property type="entry name" value="Apolipo_AcylTrfase"/>
</dbReference>
<dbReference type="InterPro" id="IPR003010">
    <property type="entry name" value="C-N_Hydrolase"/>
</dbReference>
<evidence type="ECO:0000259" key="9">
    <source>
        <dbReference type="PROSITE" id="PS50263"/>
    </source>
</evidence>
<dbReference type="GO" id="GO:0005886">
    <property type="term" value="C:plasma membrane"/>
    <property type="evidence" value="ECO:0007669"/>
    <property type="project" value="UniProtKB-SubCell"/>
</dbReference>
<feature type="domain" description="CN hydrolase" evidence="9">
    <location>
        <begin position="249"/>
        <end position="486"/>
    </location>
</feature>